<evidence type="ECO:0000313" key="1">
    <source>
        <dbReference type="EMBL" id="MFC4913025.1"/>
    </source>
</evidence>
<comment type="caution">
    <text evidence="1">The sequence shown here is derived from an EMBL/GenBank/DDBJ whole genome shotgun (WGS) entry which is preliminary data.</text>
</comment>
<dbReference type="RefSeq" id="WP_378263528.1">
    <property type="nucleotide sequence ID" value="NZ_JBHSIT010000014.1"/>
</dbReference>
<dbReference type="Pfam" id="PF20117">
    <property type="entry name" value="DUF6507"/>
    <property type="match status" value="1"/>
</dbReference>
<keyword evidence="2" id="KW-1185">Reference proteome</keyword>
<dbReference type="InterPro" id="IPR045436">
    <property type="entry name" value="DUF6507"/>
</dbReference>
<accession>A0ABV9U8X6</accession>
<protein>
    <submittedName>
        <fullName evidence="1">DUF6507 family protein</fullName>
    </submittedName>
</protein>
<name>A0ABV9U8X6_9ACTN</name>
<organism evidence="1 2">
    <name type="scientific">Actinomadura gamaensis</name>
    <dbReference type="NCBI Taxonomy" id="1763541"/>
    <lineage>
        <taxon>Bacteria</taxon>
        <taxon>Bacillati</taxon>
        <taxon>Actinomycetota</taxon>
        <taxon>Actinomycetes</taxon>
        <taxon>Streptosporangiales</taxon>
        <taxon>Thermomonosporaceae</taxon>
        <taxon>Actinomadura</taxon>
    </lineage>
</organism>
<gene>
    <name evidence="1" type="ORF">ACFPCY_37400</name>
</gene>
<dbReference type="Proteomes" id="UP001595872">
    <property type="component" value="Unassembled WGS sequence"/>
</dbReference>
<evidence type="ECO:0000313" key="2">
    <source>
        <dbReference type="Proteomes" id="UP001595872"/>
    </source>
</evidence>
<dbReference type="EMBL" id="JBHSIT010000014">
    <property type="protein sequence ID" value="MFC4913025.1"/>
    <property type="molecule type" value="Genomic_DNA"/>
</dbReference>
<reference evidence="2" key="1">
    <citation type="journal article" date="2019" name="Int. J. Syst. Evol. Microbiol.">
        <title>The Global Catalogue of Microorganisms (GCM) 10K type strain sequencing project: providing services to taxonomists for standard genome sequencing and annotation.</title>
        <authorList>
            <consortium name="The Broad Institute Genomics Platform"/>
            <consortium name="The Broad Institute Genome Sequencing Center for Infectious Disease"/>
            <person name="Wu L."/>
            <person name="Ma J."/>
        </authorList>
    </citation>
    <scope>NUCLEOTIDE SEQUENCE [LARGE SCALE GENOMIC DNA]</scope>
    <source>
        <strain evidence="2">KLKA75</strain>
    </source>
</reference>
<proteinExistence type="predicted"/>
<sequence length="115" mass="12418">MAISGWNIEPLGVRSALSKTITAIQPMEGYARTCGEALYDAGYASGSDRVKAALAGFSDHHRYTIPMIFKRTSNCVRGAALATNAYLRADEEMAVRAQRNAIAAPRVEDLRGGKK</sequence>